<evidence type="ECO:0000313" key="1">
    <source>
        <dbReference type="EMBL" id="QKU35425.1"/>
    </source>
</evidence>
<protein>
    <submittedName>
        <fullName evidence="1">Putative orfan</fullName>
    </submittedName>
</protein>
<organism evidence="1">
    <name type="scientific">Tupanvirus soda lake</name>
    <dbReference type="NCBI Taxonomy" id="2126985"/>
    <lineage>
        <taxon>Viruses</taxon>
        <taxon>Varidnaviria</taxon>
        <taxon>Bamfordvirae</taxon>
        <taxon>Nucleocytoviricota</taxon>
        <taxon>Megaviricetes</taxon>
        <taxon>Imitervirales</taxon>
        <taxon>Mimiviridae</taxon>
        <taxon>Megamimivirinae</taxon>
        <taxon>Tupanvirus</taxon>
        <taxon>Tupanvirus salinum</taxon>
    </lineage>
</organism>
<proteinExistence type="predicted"/>
<dbReference type="GeneID" id="80518853"/>
<sequence>MLVRVRFLLRKNSDRTTKCQFCKKKLLKYFADDIGRLKIIYPYYKNYNEKHNFKCFLANKFSGPSKKHSSKDILDTLCVPFLM</sequence>
<dbReference type="EMBL" id="KY523104">
    <property type="protein sequence ID" value="QKU35425.1"/>
    <property type="molecule type" value="Genomic_DNA"/>
</dbReference>
<reference evidence="1" key="1">
    <citation type="submission" date="2017-01" db="EMBL/GenBank/DDBJ databases">
        <authorList>
            <person name="Assis F.L."/>
            <person name="Abrahao J.S."/>
            <person name="Silva L."/>
            <person name="Khalil J.B."/>
            <person name="Rodrigues R."/>
            <person name="Silva L.S."/>
            <person name="Arantes T."/>
            <person name="Boratto P."/>
            <person name="Andrade M."/>
            <person name="Kroon E.G."/>
            <person name="Ribeiro B."/>
            <person name="Bergier I."/>
            <person name="Seligmann H."/>
            <person name="Ghigo E."/>
            <person name="Colson P."/>
            <person name="Levasseur A."/>
            <person name="Raoult D."/>
            <person name="Scola B.L."/>
        </authorList>
    </citation>
    <scope>NUCLEOTIDE SEQUENCE</scope>
    <source>
        <strain evidence="1">Soda lake</strain>
    </source>
</reference>
<accession>A0A6N1NLQ7</accession>
<reference evidence="1" key="2">
    <citation type="journal article" date="2018" name="Nat. Commun.">
        <title>Tailed giant Tupanvirus possesses the most complete translational apparatus of the known virosphere.</title>
        <authorList>
            <person name="Abrahao J."/>
            <person name="Silva L."/>
            <person name="Silva L.S."/>
            <person name="Khalil J.Y.B."/>
            <person name="Rodrigues R."/>
            <person name="Arantes T."/>
            <person name="Assis F."/>
            <person name="Boratto P."/>
            <person name="Andrade M."/>
            <person name="Kroon E.G."/>
            <person name="Ribeiro B."/>
            <person name="Bergier I."/>
            <person name="Seligmann H."/>
            <person name="Ghigo E."/>
            <person name="Colson P."/>
            <person name="Levasseur A."/>
            <person name="Kroemer G."/>
            <person name="Raoult D."/>
            <person name="La Scola B."/>
        </authorList>
    </citation>
    <scope>NUCLEOTIDE SEQUENCE [LARGE SCALE GENOMIC DNA]</scope>
    <source>
        <strain evidence="1">Soda lake</strain>
    </source>
</reference>
<dbReference type="KEGG" id="vg:80518853"/>
<dbReference type="RefSeq" id="YP_010782089.1">
    <property type="nucleotide sequence ID" value="NC_075039.1"/>
</dbReference>
<name>A0A6N1NLQ7_9VIRU</name>